<protein>
    <submittedName>
        <fullName evidence="1">Uncharacterized protein</fullName>
    </submittedName>
</protein>
<dbReference type="Gene3D" id="3.30.420.10">
    <property type="entry name" value="Ribonuclease H-like superfamily/Ribonuclease H"/>
    <property type="match status" value="1"/>
</dbReference>
<name>A0A6L2PZX5_COPFO</name>
<dbReference type="EMBL" id="BLKM01009497">
    <property type="protein sequence ID" value="GFG36852.1"/>
    <property type="molecule type" value="Genomic_DNA"/>
</dbReference>
<dbReference type="InParanoid" id="A0A6L2PZX5"/>
<gene>
    <name evidence="1" type="ORF">Cfor_08666</name>
</gene>
<dbReference type="AlphaFoldDB" id="A0A6L2PZX5"/>
<proteinExistence type="predicted"/>
<comment type="caution">
    <text evidence="1">The sequence shown here is derived from an EMBL/GenBank/DDBJ whole genome shotgun (WGS) entry which is preliminary data.</text>
</comment>
<evidence type="ECO:0000313" key="2">
    <source>
        <dbReference type="Proteomes" id="UP000502823"/>
    </source>
</evidence>
<dbReference type="GO" id="GO:0003676">
    <property type="term" value="F:nucleic acid binding"/>
    <property type="evidence" value="ECO:0007669"/>
    <property type="project" value="InterPro"/>
</dbReference>
<dbReference type="Proteomes" id="UP000502823">
    <property type="component" value="Unassembled WGS sequence"/>
</dbReference>
<sequence>MDCSVLVSCYSMTMLANKLPMTGESSRSFKCLPHPPYLPDLTCCDYQISGPLKEALIAKILQTNEDVHDTTHKWLHVQPNEFFSQ</sequence>
<dbReference type="InterPro" id="IPR036397">
    <property type="entry name" value="RNaseH_sf"/>
</dbReference>
<organism evidence="1 2">
    <name type="scientific">Coptotermes formosanus</name>
    <name type="common">Formosan subterranean termite</name>
    <dbReference type="NCBI Taxonomy" id="36987"/>
    <lineage>
        <taxon>Eukaryota</taxon>
        <taxon>Metazoa</taxon>
        <taxon>Ecdysozoa</taxon>
        <taxon>Arthropoda</taxon>
        <taxon>Hexapoda</taxon>
        <taxon>Insecta</taxon>
        <taxon>Pterygota</taxon>
        <taxon>Neoptera</taxon>
        <taxon>Polyneoptera</taxon>
        <taxon>Dictyoptera</taxon>
        <taxon>Blattodea</taxon>
        <taxon>Blattoidea</taxon>
        <taxon>Termitoidae</taxon>
        <taxon>Rhinotermitidae</taxon>
        <taxon>Coptotermes</taxon>
    </lineage>
</organism>
<evidence type="ECO:0000313" key="1">
    <source>
        <dbReference type="EMBL" id="GFG36852.1"/>
    </source>
</evidence>
<accession>A0A6L2PZX5</accession>
<reference evidence="2" key="1">
    <citation type="submission" date="2020-01" db="EMBL/GenBank/DDBJ databases">
        <title>Draft genome sequence of the Termite Coptotermes fromosanus.</title>
        <authorList>
            <person name="Itakura S."/>
            <person name="Yosikawa Y."/>
            <person name="Umezawa K."/>
        </authorList>
    </citation>
    <scope>NUCLEOTIDE SEQUENCE [LARGE SCALE GENOMIC DNA]</scope>
</reference>
<keyword evidence="2" id="KW-1185">Reference proteome</keyword>